<feature type="region of interest" description="Disordered" evidence="11">
    <location>
        <begin position="246"/>
        <end position="265"/>
    </location>
</feature>
<feature type="compositionally biased region" description="Low complexity" evidence="11">
    <location>
        <begin position="32"/>
        <end position="44"/>
    </location>
</feature>
<dbReference type="FunFam" id="3.30.310.10:FF:000005">
    <property type="entry name" value="TATA box-binding protein-like 1"/>
    <property type="match status" value="1"/>
</dbReference>
<dbReference type="GO" id="GO:0006352">
    <property type="term" value="P:DNA-templated transcription initiation"/>
    <property type="evidence" value="ECO:0007669"/>
    <property type="project" value="InterPro"/>
</dbReference>
<reference evidence="13" key="1">
    <citation type="submission" date="2013-09" db="EMBL/GenBank/DDBJ databases">
        <title>The Genome Sequence of Anopheles maculatus species B.</title>
        <authorList>
            <consortium name="The Broad Institute Genomics Platform"/>
            <person name="Neafsey D.E."/>
            <person name="Besansky N."/>
            <person name="Howell P."/>
            <person name="Walton C."/>
            <person name="Young S.K."/>
            <person name="Zeng Q."/>
            <person name="Gargeya S."/>
            <person name="Fitzgerald M."/>
            <person name="Haas B."/>
            <person name="Abouelleil A."/>
            <person name="Allen A.W."/>
            <person name="Alvarado L."/>
            <person name="Arachchi H.M."/>
            <person name="Berlin A.M."/>
            <person name="Chapman S.B."/>
            <person name="Gainer-Dewar J."/>
            <person name="Goldberg J."/>
            <person name="Griggs A."/>
            <person name="Gujja S."/>
            <person name="Hansen M."/>
            <person name="Howarth C."/>
            <person name="Imamovic A."/>
            <person name="Ireland A."/>
            <person name="Larimer J."/>
            <person name="McCowan C."/>
            <person name="Murphy C."/>
            <person name="Pearson M."/>
            <person name="Poon T.W."/>
            <person name="Priest M."/>
            <person name="Roberts A."/>
            <person name="Saif S."/>
            <person name="Shea T."/>
            <person name="Sisk P."/>
            <person name="Sykes S."/>
            <person name="Wortman J."/>
            <person name="Nusbaum C."/>
            <person name="Birren B."/>
        </authorList>
    </citation>
    <scope>NUCLEOTIDE SEQUENCE [LARGE SCALE GENOMIC DNA]</scope>
    <source>
        <strain evidence="13">maculatus3</strain>
    </source>
</reference>
<feature type="compositionally biased region" description="Low complexity" evidence="11">
    <location>
        <begin position="187"/>
        <end position="196"/>
    </location>
</feature>
<dbReference type="SUPFAM" id="SSF55945">
    <property type="entry name" value="TATA-box binding protein-like"/>
    <property type="match status" value="2"/>
</dbReference>
<evidence type="ECO:0000256" key="7">
    <source>
        <dbReference type="ARBA" id="ARBA00023163"/>
    </source>
</evidence>
<keyword evidence="8" id="KW-0539">Nucleus</keyword>
<dbReference type="EnsemblMetazoa" id="AMAM019785-RA">
    <property type="protein sequence ID" value="AMAM019785-PA"/>
    <property type="gene ID" value="AMAM019785"/>
</dbReference>
<evidence type="ECO:0000256" key="1">
    <source>
        <dbReference type="ARBA" id="ARBA00004123"/>
    </source>
</evidence>
<dbReference type="CDD" id="cd04517">
    <property type="entry name" value="TLF"/>
    <property type="match status" value="1"/>
</dbReference>
<dbReference type="InterPro" id="IPR000814">
    <property type="entry name" value="TBP"/>
</dbReference>
<keyword evidence="4" id="KW-0963">Cytoplasm</keyword>
<evidence type="ECO:0000256" key="8">
    <source>
        <dbReference type="ARBA" id="ARBA00023242"/>
    </source>
</evidence>
<dbReference type="VEuPathDB" id="VectorBase:AMAM019785"/>
<evidence type="ECO:0000256" key="6">
    <source>
        <dbReference type="ARBA" id="ARBA00023125"/>
    </source>
</evidence>
<proteinExistence type="inferred from homology"/>
<dbReference type="Pfam" id="PF00352">
    <property type="entry name" value="TBP"/>
    <property type="match status" value="2"/>
</dbReference>
<dbReference type="GO" id="GO:0003677">
    <property type="term" value="F:DNA binding"/>
    <property type="evidence" value="ECO:0007669"/>
    <property type="project" value="UniProtKB-KW"/>
</dbReference>
<dbReference type="FunFam" id="3.30.310.10:FF:000009">
    <property type="entry name" value="TatA box-binding protein-like protein 1"/>
    <property type="match status" value="1"/>
</dbReference>
<keyword evidence="7" id="KW-0804">Transcription</keyword>
<dbReference type="GO" id="GO:0005634">
    <property type="term" value="C:nucleus"/>
    <property type="evidence" value="ECO:0007669"/>
    <property type="project" value="UniProtKB-SubCell"/>
</dbReference>
<evidence type="ECO:0000256" key="9">
    <source>
        <dbReference type="ARBA" id="ARBA00023474"/>
    </source>
</evidence>
<dbReference type="AlphaFoldDB" id="A0A182T529"/>
<dbReference type="InterPro" id="IPR012295">
    <property type="entry name" value="TBP_dom_sf"/>
</dbReference>
<feature type="compositionally biased region" description="Polar residues" evidence="11">
    <location>
        <begin position="198"/>
        <end position="212"/>
    </location>
</feature>
<evidence type="ECO:0000256" key="2">
    <source>
        <dbReference type="ARBA" id="ARBA00004496"/>
    </source>
</evidence>
<evidence type="ECO:0000256" key="10">
    <source>
        <dbReference type="ARBA" id="ARBA00033173"/>
    </source>
</evidence>
<accession>A0A182T529</accession>
<evidence type="ECO:0000256" key="3">
    <source>
        <dbReference type="ARBA" id="ARBA00005560"/>
    </source>
</evidence>
<evidence type="ECO:0000256" key="11">
    <source>
        <dbReference type="SAM" id="MobiDB-lite"/>
    </source>
</evidence>
<dbReference type="PRINTS" id="PR00686">
    <property type="entry name" value="TIFACTORIID"/>
</dbReference>
<reference evidence="12" key="2">
    <citation type="submission" date="2020-05" db="UniProtKB">
        <authorList>
            <consortium name="EnsemblMetazoa"/>
        </authorList>
    </citation>
    <scope>IDENTIFICATION</scope>
    <source>
        <strain evidence="12">maculatus3</strain>
    </source>
</reference>
<comment type="subcellular location">
    <subcellularLocation>
        <location evidence="2">Cytoplasm</location>
    </subcellularLocation>
    <subcellularLocation>
        <location evidence="1">Nucleus</location>
    </subcellularLocation>
</comment>
<name>A0A182T529_9DIPT</name>
<dbReference type="PANTHER" id="PTHR10126">
    <property type="entry name" value="TATA-BOX BINDING PROTEIN"/>
    <property type="match status" value="1"/>
</dbReference>
<evidence type="ECO:0000313" key="12">
    <source>
        <dbReference type="EnsemblMetazoa" id="AMAM019785-PA"/>
    </source>
</evidence>
<keyword evidence="13" id="KW-1185">Reference proteome</keyword>
<organism evidence="12 13">
    <name type="scientific">Anopheles maculatus</name>
    <dbReference type="NCBI Taxonomy" id="74869"/>
    <lineage>
        <taxon>Eukaryota</taxon>
        <taxon>Metazoa</taxon>
        <taxon>Ecdysozoa</taxon>
        <taxon>Arthropoda</taxon>
        <taxon>Hexapoda</taxon>
        <taxon>Insecta</taxon>
        <taxon>Pterygota</taxon>
        <taxon>Neoptera</taxon>
        <taxon>Endopterygota</taxon>
        <taxon>Diptera</taxon>
        <taxon>Nematocera</taxon>
        <taxon>Culicoidea</taxon>
        <taxon>Culicidae</taxon>
        <taxon>Anophelinae</taxon>
        <taxon>Anopheles</taxon>
        <taxon>Anopheles maculatus group</taxon>
    </lineage>
</organism>
<dbReference type="Gene3D" id="3.30.310.10">
    <property type="entry name" value="TATA-Binding Protein"/>
    <property type="match status" value="2"/>
</dbReference>
<feature type="region of interest" description="Disordered" evidence="11">
    <location>
        <begin position="15"/>
        <end position="44"/>
    </location>
</feature>
<keyword evidence="5" id="KW-0805">Transcription regulation</keyword>
<feature type="region of interest" description="Disordered" evidence="11">
    <location>
        <begin position="183"/>
        <end position="212"/>
    </location>
</feature>
<dbReference type="Proteomes" id="UP000075901">
    <property type="component" value="Unassembled WGS sequence"/>
</dbReference>
<keyword evidence="6" id="KW-0238">DNA-binding</keyword>
<comment type="similarity">
    <text evidence="3">Belongs to the TBP family.</text>
</comment>
<evidence type="ECO:0000313" key="13">
    <source>
        <dbReference type="Proteomes" id="UP000075901"/>
    </source>
</evidence>
<feature type="compositionally biased region" description="Polar residues" evidence="11">
    <location>
        <begin position="15"/>
        <end position="31"/>
    </location>
</feature>
<evidence type="ECO:0000256" key="5">
    <source>
        <dbReference type="ARBA" id="ARBA00023015"/>
    </source>
</evidence>
<dbReference type="InterPro" id="IPR015445">
    <property type="entry name" value="TBP-like"/>
</dbReference>
<dbReference type="GO" id="GO:0005737">
    <property type="term" value="C:cytoplasm"/>
    <property type="evidence" value="ECO:0007669"/>
    <property type="project" value="UniProtKB-SubCell"/>
</dbReference>
<evidence type="ECO:0000256" key="4">
    <source>
        <dbReference type="ARBA" id="ARBA00022490"/>
    </source>
</evidence>
<sequence length="597" mass="64628">MAATLLQQKTFMNGLTASSNSTGAPEGSASNPTVPSTGTPTGLVGTPTAGGGVGIMKTFLPVSKTLIHHLLPNHSLQTDHHTATGNLLHRGNSSTTAAGAFVVVSSPTLDNVSNNHHRTEQYRTNRGTSSVSTFNILTPSGCEDPPASALDEIFSPLPRLAESTAQPLGIGADCVWDAIEPVPIPPTTTTTTPAAIGQCQQQPTTSTNHASINSQLTADSIDRDKQLNDRSLAASGGPNTEAVVANEQEQSEAKPVLEAPDEQDAEPEPEIDIVINNVVCSFSVRCHLNLHEIALNGDNVEFRRENGMVTMKLRRPYTTASIWSSGKITCTGATSEDQAKVAARRYSRCLQKLGFNVRLRNFRIVNVLGTCAMPWGIKIVNFSEKYKKDASYEPELHPGVTYKLHSPRATLKIFSTGSITVTAASVAYVQAAIEHIFPLVYEFRKKRTPHEKLELLKQPPAFDQQDFDMPEDGDPDLVAAGAVTGPVQDDLDDLVTEDYEMHEEEGNAAAGSLGTGNTKAIDKSNGIKVECATAKEGHRRFRYYNEWPNAKTFGRVGAGHKRTSVHMFKTMRLEHLIQQSKSIDLRMITVVSSNQAH</sequence>
<protein>
    <recommendedName>
        <fullName evidence="9">TATA box-binding protein-like 1</fullName>
    </recommendedName>
    <alternativeName>
        <fullName evidence="10">TBP-like factor</fullName>
    </alternativeName>
</protein>